<dbReference type="Proteomes" id="UP001178662">
    <property type="component" value="Chromosome"/>
</dbReference>
<organism evidence="2 3">
    <name type="scientific">Candidatus Cohnella colombiensis</name>
    <dbReference type="NCBI Taxonomy" id="3121368"/>
    <lineage>
        <taxon>Bacteria</taxon>
        <taxon>Bacillati</taxon>
        <taxon>Bacillota</taxon>
        <taxon>Bacilli</taxon>
        <taxon>Bacillales</taxon>
        <taxon>Paenibacillaceae</taxon>
        <taxon>Cohnella</taxon>
    </lineage>
</organism>
<protein>
    <submittedName>
        <fullName evidence="2">Uncharacterized protein</fullName>
    </submittedName>
</protein>
<keyword evidence="1" id="KW-0175">Coiled coil</keyword>
<dbReference type="SUPFAM" id="SSF58100">
    <property type="entry name" value="Bacterial hemolysins"/>
    <property type="match status" value="1"/>
</dbReference>
<proteinExistence type="predicted"/>
<name>A0AA95JA32_9BACL</name>
<sequence length="122" mass="13741">MEQVLKQILTTLGSMQDDIKEIKTDVAELKADVAELKADVAELKADVAKLKTDVSGLQMDMVSVKASLNRIETSQTEDVVAILKRIDQRTGERDYENLALNKRVFRLEGEVERLKERDHSAV</sequence>
<reference evidence="2" key="1">
    <citation type="submission" date="2023-03" db="EMBL/GenBank/DDBJ databases">
        <title>Andean soil-derived lignocellulolytic bacterial consortium as a source of novel taxa and putative plastic-active enzymes.</title>
        <authorList>
            <person name="Diaz-Garcia L."/>
            <person name="Chuvochina M."/>
            <person name="Feuerriegel G."/>
            <person name="Bunk B."/>
            <person name="Sproer C."/>
            <person name="Streit W.R."/>
            <person name="Rodriguez L.M."/>
            <person name="Overmann J."/>
            <person name="Jimenez D.J."/>
        </authorList>
    </citation>
    <scope>NUCLEOTIDE SEQUENCE</scope>
    <source>
        <strain evidence="2">MAG 2441</strain>
    </source>
</reference>
<feature type="coiled-coil region" evidence="1">
    <location>
        <begin position="12"/>
        <end position="60"/>
    </location>
</feature>
<evidence type="ECO:0000256" key="1">
    <source>
        <dbReference type="SAM" id="Coils"/>
    </source>
</evidence>
<evidence type="ECO:0000313" key="3">
    <source>
        <dbReference type="Proteomes" id="UP001178662"/>
    </source>
</evidence>
<dbReference type="EMBL" id="CP119317">
    <property type="protein sequence ID" value="WEK53918.1"/>
    <property type="molecule type" value="Genomic_DNA"/>
</dbReference>
<dbReference type="AlphaFoldDB" id="A0AA95JA32"/>
<gene>
    <name evidence="2" type="ORF">P0Y55_15330</name>
</gene>
<evidence type="ECO:0000313" key="2">
    <source>
        <dbReference type="EMBL" id="WEK53918.1"/>
    </source>
</evidence>
<accession>A0AA95JA32</accession>
<dbReference type="Gene3D" id="1.20.5.170">
    <property type="match status" value="1"/>
</dbReference>
<keyword evidence="3" id="KW-1185">Reference proteome</keyword>